<keyword evidence="2" id="KW-0862">Zinc</keyword>
<keyword evidence="1" id="KW-0863">Zinc-finger</keyword>
<name>A0A1D6GXG7_MAIZE</name>
<dbReference type="AlphaFoldDB" id="A0A1D6GXG7"/>
<evidence type="ECO:0000256" key="1">
    <source>
        <dbReference type="ARBA" id="ARBA00022771"/>
    </source>
</evidence>
<keyword evidence="1" id="KW-0479">Metal-binding</keyword>
<dbReference type="GO" id="GO:0008270">
    <property type="term" value="F:zinc ion binding"/>
    <property type="evidence" value="ECO:0007669"/>
    <property type="project" value="UniProtKB-KW"/>
</dbReference>
<reference evidence="3" key="1">
    <citation type="submission" date="2015-12" db="EMBL/GenBank/DDBJ databases">
        <title>Update maize B73 reference genome by single molecule sequencing technologies.</title>
        <authorList>
            <consortium name="Maize Genome Sequencing Project"/>
            <person name="Ware D."/>
        </authorList>
    </citation>
    <scope>NUCLEOTIDE SEQUENCE</scope>
    <source>
        <tissue evidence="3">Seedling</tissue>
    </source>
</reference>
<organism evidence="3">
    <name type="scientific">Zea mays</name>
    <name type="common">Maize</name>
    <dbReference type="NCBI Taxonomy" id="4577"/>
    <lineage>
        <taxon>Eukaryota</taxon>
        <taxon>Viridiplantae</taxon>
        <taxon>Streptophyta</taxon>
        <taxon>Embryophyta</taxon>
        <taxon>Tracheophyta</taxon>
        <taxon>Spermatophyta</taxon>
        <taxon>Magnoliopsida</taxon>
        <taxon>Liliopsida</taxon>
        <taxon>Poales</taxon>
        <taxon>Poaceae</taxon>
        <taxon>PACMAD clade</taxon>
        <taxon>Panicoideae</taxon>
        <taxon>Andropogonodae</taxon>
        <taxon>Andropogoneae</taxon>
        <taxon>Tripsacinae</taxon>
        <taxon>Zea</taxon>
    </lineage>
</organism>
<evidence type="ECO:0000313" key="3">
    <source>
        <dbReference type="EMBL" id="AQK67474.1"/>
    </source>
</evidence>
<accession>A0A1D6GXG7</accession>
<proteinExistence type="predicted"/>
<dbReference type="InterPro" id="IPR011011">
    <property type="entry name" value="Znf_FYVE_PHD"/>
</dbReference>
<protein>
    <submittedName>
        <fullName evidence="3">Transcription factor jumonji (JmjC) domain-containing protein</fullName>
    </submittedName>
</protein>
<gene>
    <name evidence="3" type="ORF">ZEAMMB73_Zm00001d014900</name>
</gene>
<evidence type="ECO:0000256" key="2">
    <source>
        <dbReference type="ARBA" id="ARBA00022833"/>
    </source>
</evidence>
<dbReference type="InterPro" id="IPR013083">
    <property type="entry name" value="Znf_RING/FYVE/PHD"/>
</dbReference>
<dbReference type="Gene3D" id="3.30.40.10">
    <property type="entry name" value="Zinc/RING finger domain, C3HC4 (zinc finger)"/>
    <property type="match status" value="1"/>
</dbReference>
<dbReference type="SUPFAM" id="SSF57903">
    <property type="entry name" value="FYVE/PHD zinc finger"/>
    <property type="match status" value="1"/>
</dbReference>
<sequence>MLSDGQSWAMLQNLRDNGQSVAFDCPEMDKVVDEVKNVEEWLNQCHCTLLLDGNNSSLLSILVKIRGLLDDVCTLYAEDCMKLRLCAVCSCDIGDRLASRCVTCQDWYHGSCVENLSATTQTTIEWMCSFCSLLQSEDQLKNQLSVKMSKGNCPALAALDELISSAKGLYTGIEEINLLKEIVDKARNLNAYLMQILDDSDCYHGEDLTVIFKSLLVALKVIIIKLLILKSPCSLSV</sequence>
<dbReference type="EMBL" id="CM000781">
    <property type="protein sequence ID" value="AQK67474.1"/>
    <property type="molecule type" value="Genomic_DNA"/>
</dbReference>